<reference evidence="2" key="2">
    <citation type="submission" date="2019-07" db="EMBL/GenBank/DDBJ databases">
        <authorList>
            <person name="Seetharam A."/>
            <person name="Woodhouse M."/>
            <person name="Cannon E."/>
        </authorList>
    </citation>
    <scope>NUCLEOTIDE SEQUENCE [LARGE SCALE GENOMIC DNA]</scope>
    <source>
        <strain evidence="2">cv. B73</strain>
    </source>
</reference>
<evidence type="ECO:0000313" key="3">
    <source>
        <dbReference type="Proteomes" id="UP000007305"/>
    </source>
</evidence>
<dbReference type="PANTHER" id="PTHR34565">
    <property type="entry name" value="TRANSMEMBRANE PROTEIN"/>
    <property type="match status" value="1"/>
</dbReference>
<reference evidence="3" key="1">
    <citation type="journal article" date="2009" name="Science">
        <title>The B73 maize genome: complexity, diversity, and dynamics.</title>
        <authorList>
            <person name="Schnable P.S."/>
            <person name="Ware D."/>
            <person name="Fulton R.S."/>
            <person name="Stein J.C."/>
            <person name="Wei F."/>
            <person name="Pasternak S."/>
            <person name="Liang C."/>
            <person name="Zhang J."/>
            <person name="Fulton L."/>
            <person name="Graves T.A."/>
            <person name="Minx P."/>
            <person name="Reily A.D."/>
            <person name="Courtney L."/>
            <person name="Kruchowski S.S."/>
            <person name="Tomlinson C."/>
            <person name="Strong C."/>
            <person name="Delehaunty K."/>
            <person name="Fronick C."/>
            <person name="Courtney B."/>
            <person name="Rock S.M."/>
            <person name="Belter E."/>
            <person name="Du F."/>
            <person name="Kim K."/>
            <person name="Abbott R.M."/>
            <person name="Cotton M."/>
            <person name="Levy A."/>
            <person name="Marchetto P."/>
            <person name="Ochoa K."/>
            <person name="Jackson S.M."/>
            <person name="Gillam B."/>
            <person name="Chen W."/>
            <person name="Yan L."/>
            <person name="Higginbotham J."/>
            <person name="Cardenas M."/>
            <person name="Waligorski J."/>
            <person name="Applebaum E."/>
            <person name="Phelps L."/>
            <person name="Falcone J."/>
            <person name="Kanchi K."/>
            <person name="Thane T."/>
            <person name="Scimone A."/>
            <person name="Thane N."/>
            <person name="Henke J."/>
            <person name="Wang T."/>
            <person name="Ruppert J."/>
            <person name="Shah N."/>
            <person name="Rotter K."/>
            <person name="Hodges J."/>
            <person name="Ingenthron E."/>
            <person name="Cordes M."/>
            <person name="Kohlberg S."/>
            <person name="Sgro J."/>
            <person name="Delgado B."/>
            <person name="Mead K."/>
            <person name="Chinwalla A."/>
            <person name="Leonard S."/>
            <person name="Crouse K."/>
            <person name="Collura K."/>
            <person name="Kudrna D."/>
            <person name="Currie J."/>
            <person name="He R."/>
            <person name="Angelova A."/>
            <person name="Rajasekar S."/>
            <person name="Mueller T."/>
            <person name="Lomeli R."/>
            <person name="Scara G."/>
            <person name="Ko A."/>
            <person name="Delaney K."/>
            <person name="Wissotski M."/>
            <person name="Lopez G."/>
            <person name="Campos D."/>
            <person name="Braidotti M."/>
            <person name="Ashley E."/>
            <person name="Golser W."/>
            <person name="Kim H."/>
            <person name="Lee S."/>
            <person name="Lin J."/>
            <person name="Dujmic Z."/>
            <person name="Kim W."/>
            <person name="Talag J."/>
            <person name="Zuccolo A."/>
            <person name="Fan C."/>
            <person name="Sebastian A."/>
            <person name="Kramer M."/>
            <person name="Spiegel L."/>
            <person name="Nascimento L."/>
            <person name="Zutavern T."/>
            <person name="Miller B."/>
            <person name="Ambroise C."/>
            <person name="Muller S."/>
            <person name="Spooner W."/>
            <person name="Narechania A."/>
            <person name="Ren L."/>
            <person name="Wei S."/>
            <person name="Kumari S."/>
            <person name="Faga B."/>
            <person name="Levy M.J."/>
            <person name="McMahan L."/>
            <person name="Van Buren P."/>
            <person name="Vaughn M.W."/>
            <person name="Ying K."/>
            <person name="Yeh C.-T."/>
            <person name="Emrich S.J."/>
            <person name="Jia Y."/>
            <person name="Kalyanaraman A."/>
            <person name="Hsia A.-P."/>
            <person name="Barbazuk W.B."/>
            <person name="Baucom R.S."/>
            <person name="Brutnell T.P."/>
            <person name="Carpita N.C."/>
            <person name="Chaparro C."/>
            <person name="Chia J.-M."/>
            <person name="Deragon J.-M."/>
            <person name="Estill J.C."/>
            <person name="Fu Y."/>
            <person name="Jeddeloh J.A."/>
            <person name="Han Y."/>
            <person name="Lee H."/>
            <person name="Li P."/>
            <person name="Lisch D.R."/>
            <person name="Liu S."/>
            <person name="Liu Z."/>
            <person name="Nagel D.H."/>
            <person name="McCann M.C."/>
            <person name="SanMiguel P."/>
            <person name="Myers A.M."/>
            <person name="Nettleton D."/>
            <person name="Nguyen J."/>
            <person name="Penning B.W."/>
            <person name="Ponnala L."/>
            <person name="Schneider K.L."/>
            <person name="Schwartz D.C."/>
            <person name="Sharma A."/>
            <person name="Soderlund C."/>
            <person name="Springer N.M."/>
            <person name="Sun Q."/>
            <person name="Wang H."/>
            <person name="Waterman M."/>
            <person name="Westerman R."/>
            <person name="Wolfgruber T.K."/>
            <person name="Yang L."/>
            <person name="Yu Y."/>
            <person name="Zhang L."/>
            <person name="Zhou S."/>
            <person name="Zhu Q."/>
            <person name="Bennetzen J.L."/>
            <person name="Dawe R.K."/>
            <person name="Jiang J."/>
            <person name="Jiang N."/>
            <person name="Presting G.G."/>
            <person name="Wessler S.R."/>
            <person name="Aluru S."/>
            <person name="Martienssen R.A."/>
            <person name="Clifton S.W."/>
            <person name="McCombie W.R."/>
            <person name="Wing R.A."/>
            <person name="Wilson R.K."/>
        </authorList>
    </citation>
    <scope>NUCLEOTIDE SEQUENCE [LARGE SCALE GENOMIC DNA]</scope>
    <source>
        <strain evidence="3">cv. B73</strain>
    </source>
</reference>
<sequence>MALAATGAPRADIVSGSPNKALPPSPASNPKTPQPPTLSCSTSGETTCLGTPAPPPRIRCPCSSCGLHPRQAPGVAPPRGAKREEEQREKFEWRRGGAASPERPSPPQHLRQPPPPPRSRGNRNDYNEAVRDAVSGCPHRGMLHHARTLPCTPADTPCGCPHKATTSALPHSAQWELSWQQTLCDSGLGVDNPRGGLFLPLFLLLMAEVERRHGSDTVWNGEESKWRLDQSGLGRSQANRVQDDWVRYAKMTEEIGEQLHIVDVMRFTPSPKSRVAPDRPRPRNPRVLTFNQGSGASCLRASVRSVASRRSPRHLGTSPRMTSHADDNTTRPTAGAEGREDEDVQHHRPFITGFAITGFIVIKMTTNFTEEDLKNSNKKQQKKDARKAEKAETVAQPQQQHLFNTEDLFAANYGDVTVEGGCRMSVAYVAPTKSSYAMSHPEGPCDPIAPLDLPHFLQSFHRVSACDSIWKDTSIPHILWRILELF</sequence>
<feature type="region of interest" description="Disordered" evidence="1">
    <location>
        <begin position="372"/>
        <end position="396"/>
    </location>
</feature>
<feature type="compositionally biased region" description="Pro residues" evidence="1">
    <location>
        <begin position="21"/>
        <end position="36"/>
    </location>
</feature>
<dbReference type="EnsemblPlants" id="Zm00001eb357150_T001">
    <property type="protein sequence ID" value="Zm00001eb357150_P001"/>
    <property type="gene ID" value="Zm00001eb357150"/>
</dbReference>
<organism evidence="2 3">
    <name type="scientific">Zea mays</name>
    <name type="common">Maize</name>
    <dbReference type="NCBI Taxonomy" id="4577"/>
    <lineage>
        <taxon>Eukaryota</taxon>
        <taxon>Viridiplantae</taxon>
        <taxon>Streptophyta</taxon>
        <taxon>Embryophyta</taxon>
        <taxon>Tracheophyta</taxon>
        <taxon>Spermatophyta</taxon>
        <taxon>Magnoliopsida</taxon>
        <taxon>Liliopsida</taxon>
        <taxon>Poales</taxon>
        <taxon>Poaceae</taxon>
        <taxon>PACMAD clade</taxon>
        <taxon>Panicoideae</taxon>
        <taxon>Andropogonodae</taxon>
        <taxon>Andropogoneae</taxon>
        <taxon>Tripsacinae</taxon>
        <taxon>Zea</taxon>
    </lineage>
</organism>
<feature type="compositionally biased region" description="Basic and acidic residues" evidence="1">
    <location>
        <begin position="81"/>
        <end position="95"/>
    </location>
</feature>
<dbReference type="Proteomes" id="UP000007305">
    <property type="component" value="Chromosome 8"/>
</dbReference>
<dbReference type="InterPro" id="IPR052867">
    <property type="entry name" value="ATP_Synthase_Subunit_6"/>
</dbReference>
<feature type="region of interest" description="Disordered" evidence="1">
    <location>
        <begin position="1"/>
        <end position="125"/>
    </location>
</feature>
<accession>A0A804QR37</accession>
<feature type="compositionally biased region" description="Pro residues" evidence="1">
    <location>
        <begin position="103"/>
        <end position="118"/>
    </location>
</feature>
<feature type="compositionally biased region" description="Polar residues" evidence="1">
    <location>
        <begin position="37"/>
        <end position="49"/>
    </location>
</feature>
<proteinExistence type="predicted"/>
<name>A0A804QR37_MAIZE</name>
<feature type="region of interest" description="Disordered" evidence="1">
    <location>
        <begin position="270"/>
        <end position="347"/>
    </location>
</feature>
<keyword evidence="3" id="KW-1185">Reference proteome</keyword>
<evidence type="ECO:0000313" key="2">
    <source>
        <dbReference type="EnsemblPlants" id="Zm00001eb357150_P001"/>
    </source>
</evidence>
<reference evidence="2" key="3">
    <citation type="submission" date="2021-05" db="UniProtKB">
        <authorList>
            <consortium name="EnsemblPlants"/>
        </authorList>
    </citation>
    <scope>IDENTIFICATION</scope>
    <source>
        <strain evidence="2">cv. B73</strain>
    </source>
</reference>
<dbReference type="AlphaFoldDB" id="A0A804QR37"/>
<protein>
    <submittedName>
        <fullName evidence="2">Uncharacterized protein</fullName>
    </submittedName>
</protein>
<evidence type="ECO:0000256" key="1">
    <source>
        <dbReference type="SAM" id="MobiDB-lite"/>
    </source>
</evidence>
<dbReference type="InParanoid" id="A0A804QR37"/>
<dbReference type="PANTHER" id="PTHR34565:SF1">
    <property type="entry name" value="TRANSMEMBRANE PROTEIN"/>
    <property type="match status" value="1"/>
</dbReference>
<feature type="compositionally biased region" description="Low complexity" evidence="1">
    <location>
        <begin position="300"/>
        <end position="309"/>
    </location>
</feature>
<dbReference type="Gramene" id="Zm00001eb357150_T001">
    <property type="protein sequence ID" value="Zm00001eb357150_P001"/>
    <property type="gene ID" value="Zm00001eb357150"/>
</dbReference>
<feature type="compositionally biased region" description="Basic and acidic residues" evidence="1">
    <location>
        <begin position="382"/>
        <end position="392"/>
    </location>
</feature>